<dbReference type="EMBL" id="KN838936">
    <property type="protein sequence ID" value="KIJ92109.1"/>
    <property type="molecule type" value="Genomic_DNA"/>
</dbReference>
<reference evidence="2" key="2">
    <citation type="submission" date="2015-01" db="EMBL/GenBank/DDBJ databases">
        <title>Evolutionary Origins and Diversification of the Mycorrhizal Mutualists.</title>
        <authorList>
            <consortium name="DOE Joint Genome Institute"/>
            <consortium name="Mycorrhizal Genomics Consortium"/>
            <person name="Kohler A."/>
            <person name="Kuo A."/>
            <person name="Nagy L.G."/>
            <person name="Floudas D."/>
            <person name="Copeland A."/>
            <person name="Barry K.W."/>
            <person name="Cichocki N."/>
            <person name="Veneault-Fourrey C."/>
            <person name="LaButti K."/>
            <person name="Lindquist E.A."/>
            <person name="Lipzen A."/>
            <person name="Lundell T."/>
            <person name="Morin E."/>
            <person name="Murat C."/>
            <person name="Riley R."/>
            <person name="Ohm R."/>
            <person name="Sun H."/>
            <person name="Tunlid A."/>
            <person name="Henrissat B."/>
            <person name="Grigoriev I.V."/>
            <person name="Hibbett D.S."/>
            <person name="Martin F."/>
        </authorList>
    </citation>
    <scope>NUCLEOTIDE SEQUENCE [LARGE SCALE GENOMIC DNA]</scope>
    <source>
        <strain evidence="2">LaAM-08-1</strain>
    </source>
</reference>
<accession>A0A0C9WI06</accession>
<dbReference type="Proteomes" id="UP000054477">
    <property type="component" value="Unassembled WGS sequence"/>
</dbReference>
<proteinExistence type="predicted"/>
<dbReference type="AlphaFoldDB" id="A0A0C9WI06"/>
<gene>
    <name evidence="1" type="ORF">K443DRAFT_13847</name>
</gene>
<organism evidence="1 2">
    <name type="scientific">Laccaria amethystina LaAM-08-1</name>
    <dbReference type="NCBI Taxonomy" id="1095629"/>
    <lineage>
        <taxon>Eukaryota</taxon>
        <taxon>Fungi</taxon>
        <taxon>Dikarya</taxon>
        <taxon>Basidiomycota</taxon>
        <taxon>Agaricomycotina</taxon>
        <taxon>Agaricomycetes</taxon>
        <taxon>Agaricomycetidae</taxon>
        <taxon>Agaricales</taxon>
        <taxon>Agaricineae</taxon>
        <taxon>Hydnangiaceae</taxon>
        <taxon>Laccaria</taxon>
    </lineage>
</organism>
<evidence type="ECO:0000313" key="2">
    <source>
        <dbReference type="Proteomes" id="UP000054477"/>
    </source>
</evidence>
<keyword evidence="2" id="KW-1185">Reference proteome</keyword>
<protein>
    <submittedName>
        <fullName evidence="1">Uncharacterized protein</fullName>
    </submittedName>
</protein>
<dbReference type="OrthoDB" id="435402at2759"/>
<dbReference type="HOGENOM" id="CLU_2400033_0_0_1"/>
<sequence>MSLPELTPKPLLNFPPFPPVPEGPTILPFDSFKEKGIQIAPSQSAEEVDGLGIPTVELIKNVKKVKEEVVPVPVADPIPNHQRTYYDYRRRDW</sequence>
<reference evidence="1 2" key="1">
    <citation type="submission" date="2014-04" db="EMBL/GenBank/DDBJ databases">
        <authorList>
            <consortium name="DOE Joint Genome Institute"/>
            <person name="Kuo A."/>
            <person name="Kohler A."/>
            <person name="Nagy L.G."/>
            <person name="Floudas D."/>
            <person name="Copeland A."/>
            <person name="Barry K.W."/>
            <person name="Cichocki N."/>
            <person name="Veneault-Fourrey C."/>
            <person name="LaButti K."/>
            <person name="Lindquist E.A."/>
            <person name="Lipzen A."/>
            <person name="Lundell T."/>
            <person name="Morin E."/>
            <person name="Murat C."/>
            <person name="Sun H."/>
            <person name="Tunlid A."/>
            <person name="Henrissat B."/>
            <person name="Grigoriev I.V."/>
            <person name="Hibbett D.S."/>
            <person name="Martin F."/>
            <person name="Nordberg H.P."/>
            <person name="Cantor M.N."/>
            <person name="Hua S.X."/>
        </authorList>
    </citation>
    <scope>NUCLEOTIDE SEQUENCE [LARGE SCALE GENOMIC DNA]</scope>
    <source>
        <strain evidence="1 2">LaAM-08-1</strain>
    </source>
</reference>
<evidence type="ECO:0000313" key="1">
    <source>
        <dbReference type="EMBL" id="KIJ92109.1"/>
    </source>
</evidence>
<name>A0A0C9WI06_9AGAR</name>